<feature type="region of interest" description="Disordered" evidence="1">
    <location>
        <begin position="1"/>
        <end position="86"/>
    </location>
</feature>
<protein>
    <submittedName>
        <fullName evidence="2">Uncharacterized protein</fullName>
    </submittedName>
</protein>
<keyword evidence="3" id="KW-1185">Reference proteome</keyword>
<dbReference type="EMBL" id="MU853650">
    <property type="protein sequence ID" value="KAK4139764.1"/>
    <property type="molecule type" value="Genomic_DNA"/>
</dbReference>
<dbReference type="GeneID" id="87818810"/>
<dbReference type="RefSeq" id="XP_062633135.1">
    <property type="nucleotide sequence ID" value="XM_062782197.1"/>
</dbReference>
<feature type="compositionally biased region" description="Polar residues" evidence="1">
    <location>
        <begin position="20"/>
        <end position="29"/>
    </location>
</feature>
<dbReference type="Proteomes" id="UP001302676">
    <property type="component" value="Unassembled WGS sequence"/>
</dbReference>
<gene>
    <name evidence="2" type="ORF">C8A04DRAFT_32728</name>
</gene>
<dbReference type="AlphaFoldDB" id="A0AAN6ZJE4"/>
<proteinExistence type="predicted"/>
<evidence type="ECO:0000256" key="1">
    <source>
        <dbReference type="SAM" id="MobiDB-lite"/>
    </source>
</evidence>
<evidence type="ECO:0000313" key="2">
    <source>
        <dbReference type="EMBL" id="KAK4139764.1"/>
    </source>
</evidence>
<accession>A0AAN6ZJE4</accession>
<feature type="compositionally biased region" description="Low complexity" evidence="1">
    <location>
        <begin position="42"/>
        <end position="86"/>
    </location>
</feature>
<comment type="caution">
    <text evidence="2">The sequence shown here is derived from an EMBL/GenBank/DDBJ whole genome shotgun (WGS) entry which is preliminary data.</text>
</comment>
<reference evidence="2" key="2">
    <citation type="submission" date="2023-05" db="EMBL/GenBank/DDBJ databases">
        <authorList>
            <consortium name="Lawrence Berkeley National Laboratory"/>
            <person name="Steindorff A."/>
            <person name="Hensen N."/>
            <person name="Bonometti L."/>
            <person name="Westerberg I."/>
            <person name="Brannstrom I.O."/>
            <person name="Guillou S."/>
            <person name="Cros-Aarteil S."/>
            <person name="Calhoun S."/>
            <person name="Haridas S."/>
            <person name="Kuo A."/>
            <person name="Mondo S."/>
            <person name="Pangilinan J."/>
            <person name="Riley R."/>
            <person name="Labutti K."/>
            <person name="Andreopoulos B."/>
            <person name="Lipzen A."/>
            <person name="Chen C."/>
            <person name="Yanf M."/>
            <person name="Daum C."/>
            <person name="Ng V."/>
            <person name="Clum A."/>
            <person name="Ohm R."/>
            <person name="Martin F."/>
            <person name="Silar P."/>
            <person name="Natvig D."/>
            <person name="Lalanne C."/>
            <person name="Gautier V."/>
            <person name="Ament-Velasquez S.L."/>
            <person name="Kruys A."/>
            <person name="Hutchinson M.I."/>
            <person name="Powell A.J."/>
            <person name="Barry K."/>
            <person name="Miller A.N."/>
            <person name="Grigoriev I.V."/>
            <person name="Debuchy R."/>
            <person name="Gladieux P."/>
            <person name="Thoren M.H."/>
            <person name="Johannesson H."/>
        </authorList>
    </citation>
    <scope>NUCLEOTIDE SEQUENCE</scope>
    <source>
        <strain evidence="2">CBS 141.50</strain>
    </source>
</reference>
<evidence type="ECO:0000313" key="3">
    <source>
        <dbReference type="Proteomes" id="UP001302676"/>
    </source>
</evidence>
<name>A0AAN6ZJE4_9PEZI</name>
<reference evidence="2" key="1">
    <citation type="journal article" date="2023" name="Mol. Phylogenet. Evol.">
        <title>Genome-scale phylogeny and comparative genomics of the fungal order Sordariales.</title>
        <authorList>
            <person name="Hensen N."/>
            <person name="Bonometti L."/>
            <person name="Westerberg I."/>
            <person name="Brannstrom I.O."/>
            <person name="Guillou S."/>
            <person name="Cros-Aarteil S."/>
            <person name="Calhoun S."/>
            <person name="Haridas S."/>
            <person name="Kuo A."/>
            <person name="Mondo S."/>
            <person name="Pangilinan J."/>
            <person name="Riley R."/>
            <person name="LaButti K."/>
            <person name="Andreopoulos B."/>
            <person name="Lipzen A."/>
            <person name="Chen C."/>
            <person name="Yan M."/>
            <person name="Daum C."/>
            <person name="Ng V."/>
            <person name="Clum A."/>
            <person name="Steindorff A."/>
            <person name="Ohm R.A."/>
            <person name="Martin F."/>
            <person name="Silar P."/>
            <person name="Natvig D.O."/>
            <person name="Lalanne C."/>
            <person name="Gautier V."/>
            <person name="Ament-Velasquez S.L."/>
            <person name="Kruys A."/>
            <person name="Hutchinson M.I."/>
            <person name="Powell A.J."/>
            <person name="Barry K."/>
            <person name="Miller A.N."/>
            <person name="Grigoriev I.V."/>
            <person name="Debuchy R."/>
            <person name="Gladieux P."/>
            <person name="Hiltunen Thoren M."/>
            <person name="Johannesson H."/>
        </authorList>
    </citation>
    <scope>NUCLEOTIDE SEQUENCE</scope>
    <source>
        <strain evidence="2">CBS 141.50</strain>
    </source>
</reference>
<organism evidence="2 3">
    <name type="scientific">Dichotomopilus funicola</name>
    <dbReference type="NCBI Taxonomy" id="1934379"/>
    <lineage>
        <taxon>Eukaryota</taxon>
        <taxon>Fungi</taxon>
        <taxon>Dikarya</taxon>
        <taxon>Ascomycota</taxon>
        <taxon>Pezizomycotina</taxon>
        <taxon>Sordariomycetes</taxon>
        <taxon>Sordariomycetidae</taxon>
        <taxon>Sordariales</taxon>
        <taxon>Chaetomiaceae</taxon>
        <taxon>Dichotomopilus</taxon>
    </lineage>
</organism>
<sequence length="345" mass="36699">MNNSGTSADRPAVRPPPPQRTASSNTTSVPLRPAPAQSAVSRPQPQGQRPQGQQPRASQPQGNQPQGNQPQPRQQPPQQAGPTPAAADGLNALLAAARKTGAIETSGTSTQSVPLSRTPIPTELLPEVAHALNEALGPVMPFAFVKGIAMRYLGMSPEKAPPSHQIEIVTPGVSVRALRAMVEKGKQEGWFGSWEESGVRVVYYRGMDGGRYRVVVWSPQALRIRFAVARTPAPAGMPPSAKGWKGEGPVVRVGVGKGRVLKPAGLLDAACDMWNEFVAREDEDGMKAEGANIAFLLGYMVANRVVVSQGELGEMGNAMDRGFREELGKRANLEGKFAAVGLKQK</sequence>